<comment type="caution">
    <text evidence="2">The sequence shown here is derived from an EMBL/GenBank/DDBJ whole genome shotgun (WGS) entry which is preliminary data.</text>
</comment>
<dbReference type="Pfam" id="PF01503">
    <property type="entry name" value="PRA-PH"/>
    <property type="match status" value="1"/>
</dbReference>
<evidence type="ECO:0000313" key="2">
    <source>
        <dbReference type="EMBL" id="GEQ54879.1"/>
    </source>
</evidence>
<dbReference type="EMBL" id="BKBO01000014">
    <property type="protein sequence ID" value="GEQ49235.1"/>
    <property type="molecule type" value="Genomic_DNA"/>
</dbReference>
<evidence type="ECO:0000313" key="4">
    <source>
        <dbReference type="Proteomes" id="UP000886607"/>
    </source>
</evidence>
<dbReference type="InterPro" id="IPR023292">
    <property type="entry name" value="NTP_PyroPHydrolase-like_dom_sf"/>
</dbReference>
<dbReference type="KEGG" id="tkr:C7K43_06415"/>
<keyword evidence="4" id="KW-1185">Reference proteome</keyword>
<gene>
    <name evidence="1" type="ORF">TK11N_10870</name>
    <name evidence="2" type="ORF">TK2N_17230</name>
</gene>
<evidence type="ECO:0000313" key="3">
    <source>
        <dbReference type="Proteomes" id="UP000886597"/>
    </source>
</evidence>
<reference evidence="2" key="1">
    <citation type="submission" date="2019-08" db="EMBL/GenBank/DDBJ databases">
        <authorList>
            <person name="Ishikawa M."/>
            <person name="Suzuki T."/>
            <person name="Matsutani M."/>
        </authorList>
    </citation>
    <scope>NUCLEOTIDE SEQUENCE</scope>
    <source>
        <strain evidence="2">7C1</strain>
        <strain evidence="1">8C4</strain>
    </source>
</reference>
<organism evidence="2 3">
    <name type="scientific">Tetragenococcus koreensis</name>
    <dbReference type="NCBI Taxonomy" id="290335"/>
    <lineage>
        <taxon>Bacteria</taxon>
        <taxon>Bacillati</taxon>
        <taxon>Bacillota</taxon>
        <taxon>Bacilli</taxon>
        <taxon>Lactobacillales</taxon>
        <taxon>Enterococcaceae</taxon>
        <taxon>Tetragenococcus</taxon>
    </lineage>
</organism>
<dbReference type="Proteomes" id="UP000886607">
    <property type="component" value="Unassembled WGS sequence"/>
</dbReference>
<accession>A0AAN4UCF4</accession>
<reference evidence="2" key="2">
    <citation type="journal article" date="2020" name="Int. Dairy J.">
        <title>Lactic acid bacterial diversity in Brie cheese focusing on salt concentration and pH of isolation medium and characterisation of halophilic and alkaliphilic lactic acid bacterial isolates.</title>
        <authorList>
            <person name="Unno R."/>
            <person name="Matsutani M."/>
            <person name="Suzuki T."/>
            <person name="Kodama K."/>
            <person name="Matsushita H."/>
            <person name="Yamasato K."/>
            <person name="Koizumi Y."/>
            <person name="Ishikawa M."/>
        </authorList>
    </citation>
    <scope>NUCLEOTIDE SEQUENCE</scope>
    <source>
        <strain evidence="2">7C1</strain>
        <strain evidence="1">8C4</strain>
    </source>
</reference>
<dbReference type="InterPro" id="IPR021130">
    <property type="entry name" value="PRib-ATP_PPHydrolase-like"/>
</dbReference>
<protein>
    <recommendedName>
        <fullName evidence="5">HAD family hydrolase</fullName>
    </recommendedName>
</protein>
<evidence type="ECO:0000313" key="1">
    <source>
        <dbReference type="EMBL" id="GEQ49235.1"/>
    </source>
</evidence>
<dbReference type="Gene3D" id="1.10.3420.10">
    <property type="entry name" value="putative ntp pyrophosphohydrolase like domain"/>
    <property type="match status" value="1"/>
</dbReference>
<dbReference type="AlphaFoldDB" id="A0AAN4UCF4"/>
<name>A0AAN4UCF4_9ENTE</name>
<dbReference type="Proteomes" id="UP000886597">
    <property type="component" value="Unassembled WGS sequence"/>
</dbReference>
<dbReference type="EMBL" id="BKBQ01000027">
    <property type="protein sequence ID" value="GEQ54879.1"/>
    <property type="molecule type" value="Genomic_DNA"/>
</dbReference>
<sequence length="173" mass="19504">MDPFEMAKEFHATFNPQKPDKPTAFTKTKALHRTDFKAEELVELLYATSAGDSEEFSELVEGLHNAIEQAKQKVLNKPSAETDPLVAQADALADILYFTYGSFVLLGVDPKPIMDIVHRANMGKLFPDGKPHYDEKTNKVLKPANWERDFAPEAKIKEELLRQTKDSGAKKRD</sequence>
<evidence type="ECO:0008006" key="5">
    <source>
        <dbReference type="Google" id="ProtNLM"/>
    </source>
</evidence>
<proteinExistence type="predicted"/>